<protein>
    <submittedName>
        <fullName evidence="2">Uncharacterized protein</fullName>
    </submittedName>
</protein>
<comment type="caution">
    <text evidence="2">The sequence shown here is derived from an EMBL/GenBank/DDBJ whole genome shotgun (WGS) entry which is preliminary data.</text>
</comment>
<keyword evidence="1" id="KW-0472">Membrane</keyword>
<reference evidence="2" key="1">
    <citation type="submission" date="2022-04" db="EMBL/GenBank/DDBJ databases">
        <title>A functionally conserved STORR gene fusion in Papaver species that diverged 16.8 million years ago.</title>
        <authorList>
            <person name="Catania T."/>
        </authorList>
    </citation>
    <scope>NUCLEOTIDE SEQUENCE</scope>
    <source>
        <strain evidence="2">S-188037</strain>
    </source>
</reference>
<dbReference type="Proteomes" id="UP001202328">
    <property type="component" value="Unassembled WGS sequence"/>
</dbReference>
<feature type="transmembrane region" description="Helical" evidence="1">
    <location>
        <begin position="186"/>
        <end position="206"/>
    </location>
</feature>
<evidence type="ECO:0000313" key="2">
    <source>
        <dbReference type="EMBL" id="KAI3911948.1"/>
    </source>
</evidence>
<dbReference type="EMBL" id="JAJJMB010009862">
    <property type="protein sequence ID" value="KAI3911948.1"/>
    <property type="molecule type" value="Genomic_DNA"/>
</dbReference>
<proteinExistence type="predicted"/>
<keyword evidence="1" id="KW-1133">Transmembrane helix</keyword>
<keyword evidence="3" id="KW-1185">Reference proteome</keyword>
<gene>
    <name evidence="2" type="ORF">MKW98_010892</name>
</gene>
<name>A0AAD4SL78_9MAGN</name>
<feature type="transmembrane region" description="Helical" evidence="1">
    <location>
        <begin position="163"/>
        <end position="180"/>
    </location>
</feature>
<dbReference type="AlphaFoldDB" id="A0AAD4SL78"/>
<evidence type="ECO:0000313" key="3">
    <source>
        <dbReference type="Proteomes" id="UP001202328"/>
    </source>
</evidence>
<feature type="transmembrane region" description="Helical" evidence="1">
    <location>
        <begin position="132"/>
        <end position="151"/>
    </location>
</feature>
<dbReference type="PANTHER" id="PTHR24177">
    <property type="entry name" value="CASKIN"/>
    <property type="match status" value="1"/>
</dbReference>
<evidence type="ECO:0000256" key="1">
    <source>
        <dbReference type="SAM" id="Phobius"/>
    </source>
</evidence>
<keyword evidence="1" id="KW-0812">Transmembrane</keyword>
<sequence>MSKEIIKAYPEKIEVSDEEVGRNLLHLIRGKTHHQLIQRGLDMLVWIKRMLPPNMLTMKNCNEQYDHQVFIETHVDFKEQGEIWLKEGSNNYMLTSALIETVIHINASITGGNDSTSGRPILLYDHDFGPFFITYLIPCCFFSPISLGLFLYIHAAPFNEHGLFFRLPFCFCCNCFIQSYMLVTAWIFPIGLRILNIGLASLRVLFFAEL</sequence>
<dbReference type="PANTHER" id="PTHR24177:SF470">
    <property type="entry name" value="ANKYRIN REPEAT PROTEIN"/>
    <property type="match status" value="1"/>
</dbReference>
<organism evidence="2 3">
    <name type="scientific">Papaver atlanticum</name>
    <dbReference type="NCBI Taxonomy" id="357466"/>
    <lineage>
        <taxon>Eukaryota</taxon>
        <taxon>Viridiplantae</taxon>
        <taxon>Streptophyta</taxon>
        <taxon>Embryophyta</taxon>
        <taxon>Tracheophyta</taxon>
        <taxon>Spermatophyta</taxon>
        <taxon>Magnoliopsida</taxon>
        <taxon>Ranunculales</taxon>
        <taxon>Papaveraceae</taxon>
        <taxon>Papaveroideae</taxon>
        <taxon>Papaver</taxon>
    </lineage>
</organism>
<accession>A0AAD4SL78</accession>
<dbReference type="GO" id="GO:0016020">
    <property type="term" value="C:membrane"/>
    <property type="evidence" value="ECO:0007669"/>
    <property type="project" value="TreeGrafter"/>
</dbReference>